<evidence type="ECO:0000313" key="1">
    <source>
        <dbReference type="EMBL" id="CDO99087.1"/>
    </source>
</evidence>
<organism evidence="1 2">
    <name type="scientific">Coffea canephora</name>
    <name type="common">Robusta coffee</name>
    <dbReference type="NCBI Taxonomy" id="49390"/>
    <lineage>
        <taxon>Eukaryota</taxon>
        <taxon>Viridiplantae</taxon>
        <taxon>Streptophyta</taxon>
        <taxon>Embryophyta</taxon>
        <taxon>Tracheophyta</taxon>
        <taxon>Spermatophyta</taxon>
        <taxon>Magnoliopsida</taxon>
        <taxon>eudicotyledons</taxon>
        <taxon>Gunneridae</taxon>
        <taxon>Pentapetalae</taxon>
        <taxon>asterids</taxon>
        <taxon>lamiids</taxon>
        <taxon>Gentianales</taxon>
        <taxon>Rubiaceae</taxon>
        <taxon>Ixoroideae</taxon>
        <taxon>Gardenieae complex</taxon>
        <taxon>Bertiereae - Coffeeae clade</taxon>
        <taxon>Coffeeae</taxon>
        <taxon>Coffea</taxon>
    </lineage>
</organism>
<dbReference type="Proteomes" id="UP000295252">
    <property type="component" value="Chromosome V"/>
</dbReference>
<evidence type="ECO:0000313" key="2">
    <source>
        <dbReference type="Proteomes" id="UP000295252"/>
    </source>
</evidence>
<keyword evidence="2" id="KW-1185">Reference proteome</keyword>
<protein>
    <submittedName>
        <fullName evidence="1">Uncharacterized protein</fullName>
    </submittedName>
</protein>
<proteinExistence type="predicted"/>
<accession>A0A068TSS3</accession>
<dbReference type="AlphaFoldDB" id="A0A068TSS3"/>
<name>A0A068TSS3_COFCA</name>
<dbReference type="EMBL" id="HG739087">
    <property type="protein sequence ID" value="CDO99087.1"/>
    <property type="molecule type" value="Genomic_DNA"/>
</dbReference>
<gene>
    <name evidence="1" type="ORF">GSCOC_T00026113001</name>
</gene>
<reference evidence="2" key="1">
    <citation type="journal article" date="2014" name="Science">
        <title>The coffee genome provides insight into the convergent evolution of caffeine biosynthesis.</title>
        <authorList>
            <person name="Denoeud F."/>
            <person name="Carretero-Paulet L."/>
            <person name="Dereeper A."/>
            <person name="Droc G."/>
            <person name="Guyot R."/>
            <person name="Pietrella M."/>
            <person name="Zheng C."/>
            <person name="Alberti A."/>
            <person name="Anthony F."/>
            <person name="Aprea G."/>
            <person name="Aury J.M."/>
            <person name="Bento P."/>
            <person name="Bernard M."/>
            <person name="Bocs S."/>
            <person name="Campa C."/>
            <person name="Cenci A."/>
            <person name="Combes M.C."/>
            <person name="Crouzillat D."/>
            <person name="Da Silva C."/>
            <person name="Daddiego L."/>
            <person name="De Bellis F."/>
            <person name="Dussert S."/>
            <person name="Garsmeur O."/>
            <person name="Gayraud T."/>
            <person name="Guignon V."/>
            <person name="Jahn K."/>
            <person name="Jamilloux V."/>
            <person name="Joet T."/>
            <person name="Labadie K."/>
            <person name="Lan T."/>
            <person name="Leclercq J."/>
            <person name="Lepelley M."/>
            <person name="Leroy T."/>
            <person name="Li L.T."/>
            <person name="Librado P."/>
            <person name="Lopez L."/>
            <person name="Munoz A."/>
            <person name="Noel B."/>
            <person name="Pallavicini A."/>
            <person name="Perrotta G."/>
            <person name="Poncet V."/>
            <person name="Pot D."/>
            <person name="Priyono X."/>
            <person name="Rigoreau M."/>
            <person name="Rouard M."/>
            <person name="Rozas J."/>
            <person name="Tranchant-Dubreuil C."/>
            <person name="VanBuren R."/>
            <person name="Zhang Q."/>
            <person name="Andrade A.C."/>
            <person name="Argout X."/>
            <person name="Bertrand B."/>
            <person name="de Kochko A."/>
            <person name="Graziosi G."/>
            <person name="Henry R.J."/>
            <person name="Jayarama X."/>
            <person name="Ming R."/>
            <person name="Nagai C."/>
            <person name="Rounsley S."/>
            <person name="Sankoff D."/>
            <person name="Giuliano G."/>
            <person name="Albert V.A."/>
            <person name="Wincker P."/>
            <person name="Lashermes P."/>
        </authorList>
    </citation>
    <scope>NUCLEOTIDE SEQUENCE [LARGE SCALE GENOMIC DNA]</scope>
    <source>
        <strain evidence="2">cv. DH200-94</strain>
    </source>
</reference>
<sequence length="86" mass="9819">MGTFLPTNQKRCRYVDSNCIQPELDVPLTTICSKQITLNHIEAQFHSINRLIKSHFGGVLKSPEQHLLSCILIRDRQLKTAFQVGK</sequence>
<dbReference type="Gramene" id="CDO99087">
    <property type="protein sequence ID" value="CDO99087"/>
    <property type="gene ID" value="GSCOC_T00026113001"/>
</dbReference>
<dbReference type="InParanoid" id="A0A068TSS3"/>